<proteinExistence type="predicted"/>
<reference evidence="1 2" key="1">
    <citation type="submission" date="2015-09" db="EMBL/GenBank/DDBJ databases">
        <title>Draft genome sequence of Kouleothrix aurantiaca JCM 19913.</title>
        <authorList>
            <person name="Hemp J."/>
        </authorList>
    </citation>
    <scope>NUCLEOTIDE SEQUENCE [LARGE SCALE GENOMIC DNA]</scope>
    <source>
        <strain evidence="1 2">COM-B</strain>
    </source>
</reference>
<evidence type="ECO:0000313" key="1">
    <source>
        <dbReference type="EMBL" id="KPV53575.1"/>
    </source>
</evidence>
<gene>
    <name evidence="1" type="ORF">SE17_08850</name>
</gene>
<dbReference type="Proteomes" id="UP000050509">
    <property type="component" value="Unassembled WGS sequence"/>
</dbReference>
<evidence type="ECO:0000313" key="2">
    <source>
        <dbReference type="Proteomes" id="UP000050509"/>
    </source>
</evidence>
<dbReference type="EMBL" id="LJCR01000226">
    <property type="protein sequence ID" value="KPV53575.1"/>
    <property type="molecule type" value="Genomic_DNA"/>
</dbReference>
<sequence length="90" mass="10444">METKQQLRNRLKSIEGHVRGIERMVEEDEYCVDIIKQTLAVQRALEKFNSIVLERHLQGCVTTAIRSEDAGERERVITELLQVFETSSKI</sequence>
<dbReference type="GO" id="GO:0003677">
    <property type="term" value="F:DNA binding"/>
    <property type="evidence" value="ECO:0007669"/>
    <property type="project" value="InterPro"/>
</dbReference>
<keyword evidence="2" id="KW-1185">Reference proteome</keyword>
<accession>A0A0P9D6X7</accession>
<comment type="caution">
    <text evidence="1">The sequence shown here is derived from an EMBL/GenBank/DDBJ whole genome shotgun (WGS) entry which is preliminary data.</text>
</comment>
<dbReference type="PANTHER" id="PTHR33677">
    <property type="entry name" value="TRANSCRIPTIONAL REPRESSOR FRMR-RELATED"/>
    <property type="match status" value="1"/>
</dbReference>
<dbReference type="PANTHER" id="PTHR33677:SF3">
    <property type="entry name" value="COPPER-SENSING TRANSCRIPTIONAL REPRESSOR RICR"/>
    <property type="match status" value="1"/>
</dbReference>
<dbReference type="InterPro" id="IPR038390">
    <property type="entry name" value="Metal_Tscrpt_repr_sf"/>
</dbReference>
<dbReference type="GO" id="GO:0045892">
    <property type="term" value="P:negative regulation of DNA-templated transcription"/>
    <property type="evidence" value="ECO:0007669"/>
    <property type="project" value="UniProtKB-ARBA"/>
</dbReference>
<dbReference type="AlphaFoldDB" id="A0A0P9D6X7"/>
<protein>
    <submittedName>
        <fullName evidence="1">Transcriptional regulator</fullName>
    </submittedName>
</protein>
<dbReference type="GO" id="GO:0046872">
    <property type="term" value="F:metal ion binding"/>
    <property type="evidence" value="ECO:0007669"/>
    <property type="project" value="InterPro"/>
</dbReference>
<name>A0A0P9D6X7_9CHLR</name>
<organism evidence="1 2">
    <name type="scientific">Kouleothrix aurantiaca</name>
    <dbReference type="NCBI Taxonomy" id="186479"/>
    <lineage>
        <taxon>Bacteria</taxon>
        <taxon>Bacillati</taxon>
        <taxon>Chloroflexota</taxon>
        <taxon>Chloroflexia</taxon>
        <taxon>Chloroflexales</taxon>
        <taxon>Roseiflexineae</taxon>
        <taxon>Roseiflexaceae</taxon>
        <taxon>Kouleothrix</taxon>
    </lineage>
</organism>
<dbReference type="InterPro" id="IPR003735">
    <property type="entry name" value="Metal_Tscrpt_repr"/>
</dbReference>
<dbReference type="CDD" id="cd10151">
    <property type="entry name" value="TthCsoR-like_DUF156"/>
    <property type="match status" value="1"/>
</dbReference>
<dbReference type="Gene3D" id="1.20.58.1000">
    <property type="entry name" value="Metal-sensitive repressor, helix protomer"/>
    <property type="match status" value="1"/>
</dbReference>
<dbReference type="Pfam" id="PF02583">
    <property type="entry name" value="Trns_repr_metal"/>
    <property type="match status" value="1"/>
</dbReference>